<evidence type="ECO:0000256" key="3">
    <source>
        <dbReference type="ARBA" id="ARBA00022840"/>
    </source>
</evidence>
<dbReference type="InterPro" id="IPR001412">
    <property type="entry name" value="aa-tRNA-synth_I_CS"/>
</dbReference>
<feature type="domain" description="Glutamyl/glutaminyl-tRNA synthetase class Ib catalytic" evidence="6">
    <location>
        <begin position="102"/>
        <end position="286"/>
    </location>
</feature>
<comment type="caution">
    <text evidence="7">The sequence shown here is derived from an EMBL/GenBank/DDBJ whole genome shotgun (WGS) entry which is preliminary data.</text>
</comment>
<evidence type="ECO:0000256" key="4">
    <source>
        <dbReference type="ARBA" id="ARBA00023146"/>
    </source>
</evidence>
<dbReference type="GO" id="GO:0005524">
    <property type="term" value="F:ATP binding"/>
    <property type="evidence" value="ECO:0007669"/>
    <property type="project" value="UniProtKB-KW"/>
</dbReference>
<dbReference type="InterPro" id="IPR000924">
    <property type="entry name" value="Glu/Gln-tRNA-synth"/>
</dbReference>
<evidence type="ECO:0000313" key="7">
    <source>
        <dbReference type="EMBL" id="OHA34294.1"/>
    </source>
</evidence>
<reference evidence="7 8" key="1">
    <citation type="journal article" date="2016" name="Nat. Commun.">
        <title>Thousands of microbial genomes shed light on interconnected biogeochemical processes in an aquifer system.</title>
        <authorList>
            <person name="Anantharaman K."/>
            <person name="Brown C.T."/>
            <person name="Hug L.A."/>
            <person name="Sharon I."/>
            <person name="Castelle C.J."/>
            <person name="Probst A.J."/>
            <person name="Thomas B.C."/>
            <person name="Singh A."/>
            <person name="Wilkins M.J."/>
            <person name="Karaoz U."/>
            <person name="Brodie E.L."/>
            <person name="Williams K.H."/>
            <person name="Hubbard S.S."/>
            <person name="Banfield J.F."/>
        </authorList>
    </citation>
    <scope>NUCLEOTIDE SEQUENCE [LARGE SCALE GENOMIC DNA]</scope>
</reference>
<evidence type="ECO:0000256" key="1">
    <source>
        <dbReference type="ARBA" id="ARBA00022598"/>
    </source>
</evidence>
<dbReference type="InterPro" id="IPR033910">
    <property type="entry name" value="GluRS_core"/>
</dbReference>
<dbReference type="InterPro" id="IPR020058">
    <property type="entry name" value="Glu/Gln-tRNA-synth_Ib_cat-dom"/>
</dbReference>
<protein>
    <recommendedName>
        <fullName evidence="6">Glutamyl/glutaminyl-tRNA synthetase class Ib catalytic domain-containing protein</fullName>
    </recommendedName>
</protein>
<evidence type="ECO:0000256" key="2">
    <source>
        <dbReference type="ARBA" id="ARBA00022741"/>
    </source>
</evidence>
<name>A0A1G2NE08_9BACT</name>
<dbReference type="GO" id="GO:0008270">
    <property type="term" value="F:zinc ion binding"/>
    <property type="evidence" value="ECO:0007669"/>
    <property type="project" value="InterPro"/>
</dbReference>
<keyword evidence="2 5" id="KW-0547">Nucleotide-binding</keyword>
<keyword evidence="1 5" id="KW-0436">Ligase</keyword>
<sequence length="300" mass="33931">MNANQKTVVRFAPSPTGPLHIGGARTALFNYIFAKQRGGKFILRIEDTDKERSEKKYEEDILSGIKWLGIIPDEIYRQSERTEIYKRHLDALIKNGAAYVSREAKRDGAEGEMVEVVRFKNPNKRVAFSDMVRGEVSFDTTELKDFVIAKSVTEPLFHLAVVVDDFEMGITHIIRGEDHISNTPRQILIQEVLGFSRPIYAHIPLILAKDRSKLSKRKHGEAVSLAHYRALGYTPEAIINFLALLGWHPSASDASEVLSFADLVAQFQLERVQKGGAVLDANKLNWLNKHYTKKKDMIGE</sequence>
<gene>
    <name evidence="7" type="ORF">A2938_02045</name>
</gene>
<dbReference type="SUPFAM" id="SSF52374">
    <property type="entry name" value="Nucleotidylyl transferase"/>
    <property type="match status" value="1"/>
</dbReference>
<keyword evidence="5" id="KW-0648">Protein biosynthesis</keyword>
<dbReference type="InterPro" id="IPR014729">
    <property type="entry name" value="Rossmann-like_a/b/a_fold"/>
</dbReference>
<dbReference type="PANTHER" id="PTHR43311:SF2">
    <property type="entry name" value="GLUTAMATE--TRNA LIGASE, MITOCHONDRIAL-RELATED"/>
    <property type="match status" value="1"/>
</dbReference>
<keyword evidence="4 5" id="KW-0030">Aminoacyl-tRNA synthetase</keyword>
<dbReference type="GO" id="GO:0006424">
    <property type="term" value="P:glutamyl-tRNA aminoacylation"/>
    <property type="evidence" value="ECO:0007669"/>
    <property type="project" value="InterPro"/>
</dbReference>
<dbReference type="PROSITE" id="PS00178">
    <property type="entry name" value="AA_TRNA_LIGASE_I"/>
    <property type="match status" value="1"/>
</dbReference>
<evidence type="ECO:0000313" key="8">
    <source>
        <dbReference type="Proteomes" id="UP000177797"/>
    </source>
</evidence>
<dbReference type="Pfam" id="PF00749">
    <property type="entry name" value="tRNA-synt_1c"/>
    <property type="match status" value="1"/>
</dbReference>
<dbReference type="PANTHER" id="PTHR43311">
    <property type="entry name" value="GLUTAMATE--TRNA LIGASE"/>
    <property type="match status" value="1"/>
</dbReference>
<dbReference type="Gene3D" id="3.40.50.620">
    <property type="entry name" value="HUPs"/>
    <property type="match status" value="2"/>
</dbReference>
<dbReference type="PRINTS" id="PR00987">
    <property type="entry name" value="TRNASYNTHGLU"/>
</dbReference>
<evidence type="ECO:0000256" key="5">
    <source>
        <dbReference type="RuleBase" id="RU363037"/>
    </source>
</evidence>
<evidence type="ECO:0000259" key="6">
    <source>
        <dbReference type="Pfam" id="PF00749"/>
    </source>
</evidence>
<keyword evidence="3 5" id="KW-0067">ATP-binding</keyword>
<proteinExistence type="inferred from homology"/>
<dbReference type="EMBL" id="MHSA01000013">
    <property type="protein sequence ID" value="OHA34294.1"/>
    <property type="molecule type" value="Genomic_DNA"/>
</dbReference>
<dbReference type="GO" id="GO:0005829">
    <property type="term" value="C:cytosol"/>
    <property type="evidence" value="ECO:0007669"/>
    <property type="project" value="TreeGrafter"/>
</dbReference>
<dbReference type="CDD" id="cd00808">
    <property type="entry name" value="GluRS_core"/>
    <property type="match status" value="1"/>
</dbReference>
<dbReference type="Proteomes" id="UP000177797">
    <property type="component" value="Unassembled WGS sequence"/>
</dbReference>
<dbReference type="AlphaFoldDB" id="A0A1G2NE08"/>
<dbReference type="InterPro" id="IPR049940">
    <property type="entry name" value="GluQ/Sye"/>
</dbReference>
<dbReference type="GO" id="GO:0004818">
    <property type="term" value="F:glutamate-tRNA ligase activity"/>
    <property type="evidence" value="ECO:0007669"/>
    <property type="project" value="TreeGrafter"/>
</dbReference>
<comment type="similarity">
    <text evidence="5">Belongs to the class-I aminoacyl-tRNA synthetase family.</text>
</comment>
<organism evidence="7 8">
    <name type="scientific">Candidatus Taylorbacteria bacterium RIFCSPLOWO2_01_FULL_48_100</name>
    <dbReference type="NCBI Taxonomy" id="1802322"/>
    <lineage>
        <taxon>Bacteria</taxon>
        <taxon>Candidatus Tayloriibacteriota</taxon>
    </lineage>
</organism>
<accession>A0A1G2NE08</accession>